<evidence type="ECO:0000256" key="2">
    <source>
        <dbReference type="ARBA" id="ARBA00012172"/>
    </source>
</evidence>
<feature type="compositionally biased region" description="Basic and acidic residues" evidence="12">
    <location>
        <begin position="27"/>
        <end position="42"/>
    </location>
</feature>
<reference evidence="14" key="1">
    <citation type="submission" date="2021-06" db="EMBL/GenBank/DDBJ databases">
        <authorList>
            <person name="Kallberg Y."/>
            <person name="Tangrot J."/>
            <person name="Rosling A."/>
        </authorList>
    </citation>
    <scope>NUCLEOTIDE SEQUENCE</scope>
    <source>
        <strain evidence="14">FL130A</strain>
    </source>
</reference>
<evidence type="ECO:0000256" key="8">
    <source>
        <dbReference type="ARBA" id="ARBA00078403"/>
    </source>
</evidence>
<feature type="domain" description="PIPK" evidence="13">
    <location>
        <begin position="333"/>
        <end position="733"/>
    </location>
</feature>
<proteinExistence type="predicted"/>
<evidence type="ECO:0000256" key="6">
    <source>
        <dbReference type="ARBA" id="ARBA00022777"/>
    </source>
</evidence>
<keyword evidence="5 11" id="KW-0547">Nucleotide-binding</keyword>
<dbReference type="Gene3D" id="3.30.800.10">
    <property type="entry name" value="Phosphatidylinositol Phosphate Kinase II Beta"/>
    <property type="match status" value="1"/>
</dbReference>
<evidence type="ECO:0000256" key="12">
    <source>
        <dbReference type="SAM" id="MobiDB-lite"/>
    </source>
</evidence>
<dbReference type="EC" id="2.7.1.68" evidence="2"/>
<feature type="region of interest" description="Disordered" evidence="12">
    <location>
        <begin position="1"/>
        <end position="42"/>
    </location>
</feature>
<feature type="compositionally biased region" description="Polar residues" evidence="12">
    <location>
        <begin position="236"/>
        <end position="258"/>
    </location>
</feature>
<keyword evidence="4 11" id="KW-0808">Transferase</keyword>
<dbReference type="OrthoDB" id="20783at2759"/>
<dbReference type="Pfam" id="PF01504">
    <property type="entry name" value="PIP5K"/>
    <property type="match status" value="1"/>
</dbReference>
<feature type="compositionally biased region" description="Polar residues" evidence="12">
    <location>
        <begin position="153"/>
        <end position="164"/>
    </location>
</feature>
<dbReference type="PANTHER" id="PTHR23086:SF8">
    <property type="entry name" value="PHOSPHATIDYLINOSITOL 5-PHOSPHATE 4-KINASE, ISOFORM A"/>
    <property type="match status" value="1"/>
</dbReference>
<dbReference type="GO" id="GO:0016308">
    <property type="term" value="F:1-phosphatidylinositol-4-phosphate 5-kinase activity"/>
    <property type="evidence" value="ECO:0007669"/>
    <property type="project" value="UniProtKB-EC"/>
</dbReference>
<dbReference type="CDD" id="cd17303">
    <property type="entry name" value="PIPKc_PIP5K_yeast_like"/>
    <property type="match status" value="1"/>
</dbReference>
<feature type="region of interest" description="Disordered" evidence="12">
    <location>
        <begin position="153"/>
        <end position="176"/>
    </location>
</feature>
<evidence type="ECO:0000256" key="11">
    <source>
        <dbReference type="PROSITE-ProRule" id="PRU00781"/>
    </source>
</evidence>
<keyword evidence="15" id="KW-1185">Reference proteome</keyword>
<dbReference type="GO" id="GO:0005524">
    <property type="term" value="F:ATP binding"/>
    <property type="evidence" value="ECO:0007669"/>
    <property type="project" value="UniProtKB-UniRule"/>
</dbReference>
<dbReference type="Gene3D" id="3.30.810.10">
    <property type="entry name" value="2-Layer Sandwich"/>
    <property type="match status" value="1"/>
</dbReference>
<dbReference type="FunFam" id="3.30.800.10:FF:000009">
    <property type="entry name" value="Phosphatidylinositol 4-phosphate 5-kinase its3"/>
    <property type="match status" value="1"/>
</dbReference>
<dbReference type="Proteomes" id="UP000789508">
    <property type="component" value="Unassembled WGS sequence"/>
</dbReference>
<feature type="compositionally biased region" description="Polar residues" evidence="12">
    <location>
        <begin position="197"/>
        <end position="229"/>
    </location>
</feature>
<dbReference type="AlphaFoldDB" id="A0A9N8VWH5"/>
<evidence type="ECO:0000313" key="14">
    <source>
        <dbReference type="EMBL" id="CAG8462520.1"/>
    </source>
</evidence>
<evidence type="ECO:0000256" key="5">
    <source>
        <dbReference type="ARBA" id="ARBA00022741"/>
    </source>
</evidence>
<dbReference type="PANTHER" id="PTHR23086">
    <property type="entry name" value="PHOSPHATIDYLINOSITOL-4-PHOSPHATE 5-KINASE"/>
    <property type="match status" value="1"/>
</dbReference>
<dbReference type="InterPro" id="IPR002498">
    <property type="entry name" value="PInositol-4-P-4/5-kinase_core"/>
</dbReference>
<dbReference type="GO" id="GO:0005886">
    <property type="term" value="C:plasma membrane"/>
    <property type="evidence" value="ECO:0007669"/>
    <property type="project" value="TreeGrafter"/>
</dbReference>
<dbReference type="InterPro" id="IPR023610">
    <property type="entry name" value="PInositol-4/5-P-5/4-kinase"/>
</dbReference>
<feature type="compositionally biased region" description="Basic and acidic residues" evidence="12">
    <location>
        <begin position="291"/>
        <end position="307"/>
    </location>
</feature>
<keyword evidence="3" id="KW-0597">Phosphoprotein</keyword>
<gene>
    <name evidence="14" type="ORF">ALEPTO_LOCUS1614</name>
</gene>
<evidence type="ECO:0000256" key="9">
    <source>
        <dbReference type="ARBA" id="ARBA00080374"/>
    </source>
</evidence>
<dbReference type="InterPro" id="IPR027484">
    <property type="entry name" value="PInositol-4-P-5-kinase_N"/>
</dbReference>
<dbReference type="SUPFAM" id="SSF56104">
    <property type="entry name" value="SAICAR synthase-like"/>
    <property type="match status" value="1"/>
</dbReference>
<dbReference type="SMART" id="SM00330">
    <property type="entry name" value="PIPKc"/>
    <property type="match status" value="1"/>
</dbReference>
<keyword evidence="7 11" id="KW-0067">ATP-binding</keyword>
<name>A0A9N8VWH5_9GLOM</name>
<protein>
    <recommendedName>
        <fullName evidence="2">1-phosphatidylinositol-4-phosphate 5-kinase</fullName>
        <ecNumber evidence="2">2.7.1.68</ecNumber>
    </recommendedName>
    <alternativeName>
        <fullName evidence="10">1-phosphatidylinositol 4-phosphate kinase</fullName>
    </alternativeName>
    <alternativeName>
        <fullName evidence="8">Diphosphoinositide kinase</fullName>
    </alternativeName>
    <alternativeName>
        <fullName evidence="9">PIP5K</fullName>
    </alternativeName>
</protein>
<evidence type="ECO:0000256" key="7">
    <source>
        <dbReference type="ARBA" id="ARBA00022840"/>
    </source>
</evidence>
<feature type="compositionally biased region" description="Basic residues" evidence="12">
    <location>
        <begin position="308"/>
        <end position="317"/>
    </location>
</feature>
<dbReference type="EMBL" id="CAJVPS010000186">
    <property type="protein sequence ID" value="CAG8462520.1"/>
    <property type="molecule type" value="Genomic_DNA"/>
</dbReference>
<feature type="region of interest" description="Disordered" evidence="12">
    <location>
        <begin position="197"/>
        <end position="326"/>
    </location>
</feature>
<feature type="region of interest" description="Disordered" evidence="12">
    <location>
        <begin position="737"/>
        <end position="757"/>
    </location>
</feature>
<evidence type="ECO:0000313" key="15">
    <source>
        <dbReference type="Proteomes" id="UP000789508"/>
    </source>
</evidence>
<feature type="compositionally biased region" description="Polar residues" evidence="12">
    <location>
        <begin position="746"/>
        <end position="757"/>
    </location>
</feature>
<dbReference type="GO" id="GO:0046854">
    <property type="term" value="P:phosphatidylinositol phosphate biosynthetic process"/>
    <property type="evidence" value="ECO:0007669"/>
    <property type="project" value="TreeGrafter"/>
</dbReference>
<comment type="caution">
    <text evidence="14">The sequence shown here is derived from an EMBL/GenBank/DDBJ whole genome shotgun (WGS) entry which is preliminary data.</text>
</comment>
<evidence type="ECO:0000256" key="4">
    <source>
        <dbReference type="ARBA" id="ARBA00022679"/>
    </source>
</evidence>
<evidence type="ECO:0000256" key="10">
    <source>
        <dbReference type="ARBA" id="ARBA00082306"/>
    </source>
</evidence>
<keyword evidence="6 11" id="KW-0418">Kinase</keyword>
<organism evidence="14 15">
    <name type="scientific">Ambispora leptoticha</name>
    <dbReference type="NCBI Taxonomy" id="144679"/>
    <lineage>
        <taxon>Eukaryota</taxon>
        <taxon>Fungi</taxon>
        <taxon>Fungi incertae sedis</taxon>
        <taxon>Mucoromycota</taxon>
        <taxon>Glomeromycotina</taxon>
        <taxon>Glomeromycetes</taxon>
        <taxon>Archaeosporales</taxon>
        <taxon>Ambisporaceae</taxon>
        <taxon>Ambispora</taxon>
    </lineage>
</organism>
<dbReference type="InterPro" id="IPR027483">
    <property type="entry name" value="PInositol-4-P-4/5-kinase_C_sf"/>
</dbReference>
<evidence type="ECO:0000256" key="1">
    <source>
        <dbReference type="ARBA" id="ARBA00000444"/>
    </source>
</evidence>
<sequence>MLSSASVVSEHKTAQKLSKLGAGTDSAVDKKAEKQQTIERRHSPTIKMTTSLAGMQSSSSLGNMIDSDPKNNNISTSTTIINQSIIGVNGQTNQQPPQQIINASTIINTSNEVITTEVFQTVDDFGKTAASITTRTITAIPTYKRRSDISNNINTTSQEKLPIQQQPPLPDNDKKSVSFPANIVIKDVAVEIDRQVTDNNIMNGSPNSPTASNYSQDSIKTSPIRSYTEPSKRRPSSLSAIQEPATQIPPQRSATTAGKSKKISDLDGQTEGGKKRSLRIRRRNTYSADLTHSRELDEEAHKSPDALRKRRLTKKRNREKDDEEEPVIGTRIGEDHVNYVLMYNMLTGIRVGVSRCSAKFPRDLTDADFKAAHKLAFDITGNELTPSAKYDFKFKDYAPWVFRHLRDQFHIDPADYLVSLTSKYILSELNSPGKSGSFFYFSRDYRFIIKTIHHTEHKFLRKILKEYYEHIKANPNTLLSRFYGLHRVKLPRGSKIHFVVMNNIFPPHRDIHEIYDLKGSTVGREYTKADEQSKGAVLKDLNWTKRNRRLELGPVKRKLFVEQLEKDVELLKRLNIMDYSLLVGLHDMSRGNKDNIREGILTVFEPDTKKLERAPSHHKRESKLSALRKAVVTTDPLNLGPSTKLTLDTFTDRQRQRHCVFYTDDGGFAATDESNRSTNYIYYLGVIDILTPYNATKKIEHAWKSLSHDKHEISAVNPIFYGERFLDFMVKTIKHNDVRPQEETSESNTVPEPIASN</sequence>
<evidence type="ECO:0000256" key="3">
    <source>
        <dbReference type="ARBA" id="ARBA00022553"/>
    </source>
</evidence>
<comment type="catalytic activity">
    <reaction evidence="1">
        <text>a 1,2-diacyl-sn-glycero-3-phospho-(1D-myo-inositol 4-phosphate) + ATP = a 1,2-diacyl-sn-glycero-3-phospho-(1D-myo-inositol-4,5-bisphosphate) + ADP + H(+)</text>
        <dbReference type="Rhea" id="RHEA:14425"/>
        <dbReference type="ChEBI" id="CHEBI:15378"/>
        <dbReference type="ChEBI" id="CHEBI:30616"/>
        <dbReference type="ChEBI" id="CHEBI:58178"/>
        <dbReference type="ChEBI" id="CHEBI:58456"/>
        <dbReference type="ChEBI" id="CHEBI:456216"/>
        <dbReference type="EC" id="2.7.1.68"/>
    </reaction>
</comment>
<dbReference type="PROSITE" id="PS51455">
    <property type="entry name" value="PIPK"/>
    <property type="match status" value="1"/>
</dbReference>
<evidence type="ECO:0000259" key="13">
    <source>
        <dbReference type="PROSITE" id="PS51455"/>
    </source>
</evidence>
<accession>A0A9N8VWH5</accession>
<feature type="compositionally biased region" description="Basic residues" evidence="12">
    <location>
        <begin position="275"/>
        <end position="284"/>
    </location>
</feature>